<evidence type="ECO:0000256" key="1">
    <source>
        <dbReference type="SAM" id="MobiDB-lite"/>
    </source>
</evidence>
<dbReference type="EMBL" id="JAWDGP010002313">
    <property type="protein sequence ID" value="KAK3784060.1"/>
    <property type="molecule type" value="Genomic_DNA"/>
</dbReference>
<evidence type="ECO:0000313" key="2">
    <source>
        <dbReference type="EMBL" id="KAK3784060.1"/>
    </source>
</evidence>
<name>A0AAE1AAQ3_9GAST</name>
<gene>
    <name evidence="2" type="ORF">RRG08_025253</name>
</gene>
<proteinExistence type="predicted"/>
<protein>
    <submittedName>
        <fullName evidence="2">Uncharacterized protein</fullName>
    </submittedName>
</protein>
<dbReference type="Proteomes" id="UP001283361">
    <property type="component" value="Unassembled WGS sequence"/>
</dbReference>
<organism evidence="2 3">
    <name type="scientific">Elysia crispata</name>
    <name type="common">lettuce slug</name>
    <dbReference type="NCBI Taxonomy" id="231223"/>
    <lineage>
        <taxon>Eukaryota</taxon>
        <taxon>Metazoa</taxon>
        <taxon>Spiralia</taxon>
        <taxon>Lophotrochozoa</taxon>
        <taxon>Mollusca</taxon>
        <taxon>Gastropoda</taxon>
        <taxon>Heterobranchia</taxon>
        <taxon>Euthyneura</taxon>
        <taxon>Panpulmonata</taxon>
        <taxon>Sacoglossa</taxon>
        <taxon>Placobranchoidea</taxon>
        <taxon>Plakobranchidae</taxon>
        <taxon>Elysia</taxon>
    </lineage>
</organism>
<dbReference type="AlphaFoldDB" id="A0AAE1AAQ3"/>
<reference evidence="2" key="1">
    <citation type="journal article" date="2023" name="G3 (Bethesda)">
        <title>A reference genome for the long-term kleptoplast-retaining sea slug Elysia crispata morphotype clarki.</title>
        <authorList>
            <person name="Eastman K.E."/>
            <person name="Pendleton A.L."/>
            <person name="Shaikh M.A."/>
            <person name="Suttiyut T."/>
            <person name="Ogas R."/>
            <person name="Tomko P."/>
            <person name="Gavelis G."/>
            <person name="Widhalm J.R."/>
            <person name="Wisecaver J.H."/>
        </authorList>
    </citation>
    <scope>NUCLEOTIDE SEQUENCE</scope>
    <source>
        <strain evidence="2">ECLA1</strain>
    </source>
</reference>
<evidence type="ECO:0000313" key="3">
    <source>
        <dbReference type="Proteomes" id="UP001283361"/>
    </source>
</evidence>
<keyword evidence="3" id="KW-1185">Reference proteome</keyword>
<comment type="caution">
    <text evidence="2">The sequence shown here is derived from an EMBL/GenBank/DDBJ whole genome shotgun (WGS) entry which is preliminary data.</text>
</comment>
<accession>A0AAE1AAQ3</accession>
<sequence>MSSEANLEIDLSSCSSALQYYDSTPRRNLIARWKTQNKKRIEICNSYRRLSYDLHIKHREPGASSNGKRPNAVEKSRSKHSGRPILGCGTNISANKVKEIPENDLRICQWSVPKDPQRTFGAIPLNYRPTIWTPSLDEPSRAEEASTQYFQILYNMQLQNISINPCESLFGGPESWRSRNGQLPNPRGPLFDTQIQTLADLQS</sequence>
<feature type="region of interest" description="Disordered" evidence="1">
    <location>
        <begin position="58"/>
        <end position="85"/>
    </location>
</feature>